<sequence length="328" mass="36955">MRLLFVGDLIGNTGPANVNKALKKNLPSSTMFLEKRSIIGRVLELVVKLRKVDAVLFSGMSKINIIGFKISKLLGVKSAYLMHGCRNIEGEINGNYNQNDVDIENKVLELAPIIICVSENFMYWMKENYPQYEDKLTYVNNGIDWEILTAARKVNIGREEHTLMAVGGGVPLKNIKSICKAIDLINQKDQMDLQLIVIGNEGKDLEEILSFPFVQYYQKVPHDEISFYYQRAKLFVQNSSFETFGLAPIEALVNGCDLLLSKETGAKSVIPDLEDDDIVYNTYDVNEISKKIKFLLANSNNKKLISSMNPKETSVEFAAIQIVDTLKK</sequence>
<keyword evidence="4" id="KW-1185">Reference proteome</keyword>
<dbReference type="RefSeq" id="WP_327919070.1">
    <property type="nucleotide sequence ID" value="NZ_JARLYI010000012.1"/>
</dbReference>
<dbReference type="CDD" id="cd03801">
    <property type="entry name" value="GT4_PimA-like"/>
    <property type="match status" value="1"/>
</dbReference>
<proteinExistence type="predicted"/>
<dbReference type="Proteomes" id="UP001309448">
    <property type="component" value="Unassembled WGS sequence"/>
</dbReference>
<dbReference type="PANTHER" id="PTHR46401">
    <property type="entry name" value="GLYCOSYLTRANSFERASE WBBK-RELATED"/>
    <property type="match status" value="1"/>
</dbReference>
<name>A0ABU6MQG0_9BACI</name>
<gene>
    <name evidence="3" type="ORF">P4U88_03955</name>
</gene>
<feature type="domain" description="Glycosyl transferase family 1" evidence="2">
    <location>
        <begin position="152"/>
        <end position="301"/>
    </location>
</feature>
<accession>A0ABU6MQG0</accession>
<reference evidence="3 4" key="1">
    <citation type="submission" date="2023-03" db="EMBL/GenBank/DDBJ databases">
        <title>Bacillus Genome Sequencing.</title>
        <authorList>
            <person name="Dunlap C."/>
        </authorList>
    </citation>
    <scope>NUCLEOTIDE SEQUENCE [LARGE SCALE GENOMIC DNA]</scope>
    <source>
        <strain evidence="3 4">B-615</strain>
    </source>
</reference>
<comment type="caution">
    <text evidence="3">The sequence shown here is derived from an EMBL/GenBank/DDBJ whole genome shotgun (WGS) entry which is preliminary data.</text>
</comment>
<keyword evidence="1" id="KW-0808">Transferase</keyword>
<evidence type="ECO:0000313" key="3">
    <source>
        <dbReference type="EMBL" id="MED1565108.1"/>
    </source>
</evidence>
<dbReference type="InterPro" id="IPR001296">
    <property type="entry name" value="Glyco_trans_1"/>
</dbReference>
<dbReference type="PANTHER" id="PTHR46401:SF2">
    <property type="entry name" value="GLYCOSYLTRANSFERASE WBBK-RELATED"/>
    <property type="match status" value="1"/>
</dbReference>
<dbReference type="EMBL" id="JARMDB010000003">
    <property type="protein sequence ID" value="MED1565108.1"/>
    <property type="molecule type" value="Genomic_DNA"/>
</dbReference>
<evidence type="ECO:0000259" key="2">
    <source>
        <dbReference type="Pfam" id="PF00534"/>
    </source>
</evidence>
<dbReference type="SUPFAM" id="SSF53756">
    <property type="entry name" value="UDP-Glycosyltransferase/glycogen phosphorylase"/>
    <property type="match status" value="1"/>
</dbReference>
<organism evidence="3 4">
    <name type="scientific">Bacillus paramycoides</name>
    <dbReference type="NCBI Taxonomy" id="2026194"/>
    <lineage>
        <taxon>Bacteria</taxon>
        <taxon>Bacillati</taxon>
        <taxon>Bacillota</taxon>
        <taxon>Bacilli</taxon>
        <taxon>Bacillales</taxon>
        <taxon>Bacillaceae</taxon>
        <taxon>Bacillus</taxon>
        <taxon>Bacillus cereus group</taxon>
    </lineage>
</organism>
<evidence type="ECO:0000313" key="4">
    <source>
        <dbReference type="Proteomes" id="UP001309448"/>
    </source>
</evidence>
<protein>
    <submittedName>
        <fullName evidence="3">Glycosyltransferase family 4 protein</fullName>
    </submittedName>
</protein>
<evidence type="ECO:0000256" key="1">
    <source>
        <dbReference type="ARBA" id="ARBA00022679"/>
    </source>
</evidence>
<dbReference type="Gene3D" id="3.40.50.2000">
    <property type="entry name" value="Glycogen Phosphorylase B"/>
    <property type="match status" value="2"/>
</dbReference>
<dbReference type="Pfam" id="PF00534">
    <property type="entry name" value="Glycos_transf_1"/>
    <property type="match status" value="1"/>
</dbReference>